<proteinExistence type="predicted"/>
<gene>
    <name evidence="3" type="ORF">URODEC1_LOCUS2572</name>
</gene>
<accession>A0ABC8VEC4</accession>
<dbReference type="PANTHER" id="PTHR46610">
    <property type="entry name" value="OS05G0181300 PROTEIN"/>
    <property type="match status" value="1"/>
</dbReference>
<feature type="transmembrane region" description="Helical" evidence="2">
    <location>
        <begin position="90"/>
        <end position="110"/>
    </location>
</feature>
<dbReference type="Proteomes" id="UP001497457">
    <property type="component" value="Chromosome 1b"/>
</dbReference>
<dbReference type="InterPro" id="IPR045501">
    <property type="entry name" value="DUF6490"/>
</dbReference>
<keyword evidence="2" id="KW-1133">Transmembrane helix</keyword>
<reference evidence="3 4" key="2">
    <citation type="submission" date="2024-10" db="EMBL/GenBank/DDBJ databases">
        <authorList>
            <person name="Ryan C."/>
        </authorList>
    </citation>
    <scope>NUCLEOTIDE SEQUENCE [LARGE SCALE GENOMIC DNA]</scope>
</reference>
<dbReference type="AlphaFoldDB" id="A0ABC8VEC4"/>
<dbReference type="EMBL" id="OZ075111">
    <property type="protein sequence ID" value="CAL4889171.1"/>
    <property type="molecule type" value="Genomic_DNA"/>
</dbReference>
<protein>
    <submittedName>
        <fullName evidence="3">Uncharacterized protein</fullName>
    </submittedName>
</protein>
<feature type="transmembrane region" description="Helical" evidence="2">
    <location>
        <begin position="122"/>
        <end position="140"/>
    </location>
</feature>
<feature type="region of interest" description="Disordered" evidence="1">
    <location>
        <begin position="1"/>
        <end position="56"/>
    </location>
</feature>
<feature type="transmembrane region" description="Helical" evidence="2">
    <location>
        <begin position="152"/>
        <end position="172"/>
    </location>
</feature>
<keyword evidence="2" id="KW-0812">Transmembrane</keyword>
<sequence length="175" mass="18859">MEKQTKMQPMVPSAVPTTAVPSSKGPPPVVAREPLLLRRKSGDDGQQPGSDAPCRDAGRSFPWLPVAGFGYLTFSSVMALISSWPDPGAAAFVVLAYVDLVLLFLCLRWYERADPGSVLWEWLKRAVWLLTSALTLAFSYKVASVMPAAAAALVWVLGLATITGGLFALFCLKMT</sequence>
<reference evidence="4" key="1">
    <citation type="submission" date="2024-06" db="EMBL/GenBank/DDBJ databases">
        <authorList>
            <person name="Ryan C."/>
        </authorList>
    </citation>
    <scope>NUCLEOTIDE SEQUENCE [LARGE SCALE GENOMIC DNA]</scope>
</reference>
<dbReference type="PANTHER" id="PTHR46610:SF6">
    <property type="entry name" value="OS06G0147100 PROTEIN"/>
    <property type="match status" value="1"/>
</dbReference>
<keyword evidence="2" id="KW-0472">Membrane</keyword>
<feature type="transmembrane region" description="Helical" evidence="2">
    <location>
        <begin position="63"/>
        <end position="84"/>
    </location>
</feature>
<evidence type="ECO:0000313" key="3">
    <source>
        <dbReference type="EMBL" id="CAL4889171.1"/>
    </source>
</evidence>
<evidence type="ECO:0000256" key="1">
    <source>
        <dbReference type="SAM" id="MobiDB-lite"/>
    </source>
</evidence>
<keyword evidence="4" id="KW-1185">Reference proteome</keyword>
<organism evidence="3 4">
    <name type="scientific">Urochloa decumbens</name>
    <dbReference type="NCBI Taxonomy" id="240449"/>
    <lineage>
        <taxon>Eukaryota</taxon>
        <taxon>Viridiplantae</taxon>
        <taxon>Streptophyta</taxon>
        <taxon>Embryophyta</taxon>
        <taxon>Tracheophyta</taxon>
        <taxon>Spermatophyta</taxon>
        <taxon>Magnoliopsida</taxon>
        <taxon>Liliopsida</taxon>
        <taxon>Poales</taxon>
        <taxon>Poaceae</taxon>
        <taxon>PACMAD clade</taxon>
        <taxon>Panicoideae</taxon>
        <taxon>Panicodae</taxon>
        <taxon>Paniceae</taxon>
        <taxon>Melinidinae</taxon>
        <taxon>Urochloa</taxon>
    </lineage>
</organism>
<evidence type="ECO:0000256" key="2">
    <source>
        <dbReference type="SAM" id="Phobius"/>
    </source>
</evidence>
<dbReference type="Pfam" id="PF20100">
    <property type="entry name" value="DUF6490"/>
    <property type="match status" value="1"/>
</dbReference>
<evidence type="ECO:0000313" key="4">
    <source>
        <dbReference type="Proteomes" id="UP001497457"/>
    </source>
</evidence>
<name>A0ABC8VEC4_9POAL</name>